<dbReference type="Gene3D" id="3.40.50.1820">
    <property type="entry name" value="alpha/beta hydrolase"/>
    <property type="match status" value="1"/>
</dbReference>
<evidence type="ECO:0000313" key="1">
    <source>
        <dbReference type="EMBL" id="JAD38598.1"/>
    </source>
</evidence>
<dbReference type="SUPFAM" id="SSF53474">
    <property type="entry name" value="alpha/beta-Hydrolases"/>
    <property type="match status" value="1"/>
</dbReference>
<evidence type="ECO:0008006" key="2">
    <source>
        <dbReference type="Google" id="ProtNLM"/>
    </source>
</evidence>
<dbReference type="EMBL" id="GBRH01259297">
    <property type="protein sequence ID" value="JAD38598.1"/>
    <property type="molecule type" value="Transcribed_RNA"/>
</dbReference>
<dbReference type="PANTHER" id="PTHR11005">
    <property type="entry name" value="LYSOSOMAL ACID LIPASE-RELATED"/>
    <property type="match status" value="1"/>
</dbReference>
<organism evidence="1">
    <name type="scientific">Arundo donax</name>
    <name type="common">Giant reed</name>
    <name type="synonym">Donax arundinaceus</name>
    <dbReference type="NCBI Taxonomy" id="35708"/>
    <lineage>
        <taxon>Eukaryota</taxon>
        <taxon>Viridiplantae</taxon>
        <taxon>Streptophyta</taxon>
        <taxon>Embryophyta</taxon>
        <taxon>Tracheophyta</taxon>
        <taxon>Spermatophyta</taxon>
        <taxon>Magnoliopsida</taxon>
        <taxon>Liliopsida</taxon>
        <taxon>Poales</taxon>
        <taxon>Poaceae</taxon>
        <taxon>PACMAD clade</taxon>
        <taxon>Arundinoideae</taxon>
        <taxon>Arundineae</taxon>
        <taxon>Arundo</taxon>
    </lineage>
</organism>
<name>A0A0A8ZLS3_ARUDO</name>
<protein>
    <recommendedName>
        <fullName evidence="2">Triacylglycerol lipase</fullName>
    </recommendedName>
</protein>
<sequence length="113" mass="12936">MVHFAQTVRDGVLQKYDYVLPVRNIANYGQVEPPVYEMSNIPADFPLFLTYGGRDSLADPADVHLLLNDLRGHDPDKLTVQYLDQFAHLDFVIGVCAKDYVYKDLLAFLNRFN</sequence>
<dbReference type="InterPro" id="IPR029058">
    <property type="entry name" value="AB_hydrolase_fold"/>
</dbReference>
<accession>A0A0A8ZLS3</accession>
<proteinExistence type="predicted"/>
<reference evidence="1" key="1">
    <citation type="submission" date="2014-09" db="EMBL/GenBank/DDBJ databases">
        <authorList>
            <person name="Magalhaes I.L.F."/>
            <person name="Oliveira U."/>
            <person name="Santos F.R."/>
            <person name="Vidigal T.H.D.A."/>
            <person name="Brescovit A.D."/>
            <person name="Santos A.J."/>
        </authorList>
    </citation>
    <scope>NUCLEOTIDE SEQUENCE</scope>
    <source>
        <tissue evidence="1">Shoot tissue taken approximately 20 cm above the soil surface</tissue>
    </source>
</reference>
<dbReference type="AlphaFoldDB" id="A0A0A8ZLS3"/>
<reference evidence="1" key="2">
    <citation type="journal article" date="2015" name="Data Brief">
        <title>Shoot transcriptome of the giant reed, Arundo donax.</title>
        <authorList>
            <person name="Barrero R.A."/>
            <person name="Guerrero F.D."/>
            <person name="Moolhuijzen P."/>
            <person name="Goolsby J.A."/>
            <person name="Tidwell J."/>
            <person name="Bellgard S.E."/>
            <person name="Bellgard M.I."/>
        </authorList>
    </citation>
    <scope>NUCLEOTIDE SEQUENCE</scope>
    <source>
        <tissue evidence="1">Shoot tissue taken approximately 20 cm above the soil surface</tissue>
    </source>
</reference>